<dbReference type="AlphaFoldDB" id="A0A8J5T7D4"/>
<reference evidence="2" key="2">
    <citation type="submission" date="2021-02" db="EMBL/GenBank/DDBJ databases">
        <authorList>
            <person name="Kimball J.A."/>
            <person name="Haas M.W."/>
            <person name="Macchietto M."/>
            <person name="Kono T."/>
            <person name="Duquette J."/>
            <person name="Shao M."/>
        </authorList>
    </citation>
    <scope>NUCLEOTIDE SEQUENCE</scope>
    <source>
        <tissue evidence="2">Fresh leaf tissue</tissue>
    </source>
</reference>
<protein>
    <submittedName>
        <fullName evidence="2">Uncharacterized protein</fullName>
    </submittedName>
</protein>
<sequence>MEGRGQRMLPTLRRSGELGEDEEGRGKMVTTSLKETLLTPLEALERRMEEGGDLRRRTIVQLALLRGPLHKILMPNRTTIMLEMEVDVEVVRDDPTEATDLKANLLRKN</sequence>
<dbReference type="Proteomes" id="UP000729402">
    <property type="component" value="Unassembled WGS sequence"/>
</dbReference>
<evidence type="ECO:0000313" key="2">
    <source>
        <dbReference type="EMBL" id="KAG8081642.1"/>
    </source>
</evidence>
<evidence type="ECO:0000256" key="1">
    <source>
        <dbReference type="SAM" id="MobiDB-lite"/>
    </source>
</evidence>
<organism evidence="2 3">
    <name type="scientific">Zizania palustris</name>
    <name type="common">Northern wild rice</name>
    <dbReference type="NCBI Taxonomy" id="103762"/>
    <lineage>
        <taxon>Eukaryota</taxon>
        <taxon>Viridiplantae</taxon>
        <taxon>Streptophyta</taxon>
        <taxon>Embryophyta</taxon>
        <taxon>Tracheophyta</taxon>
        <taxon>Spermatophyta</taxon>
        <taxon>Magnoliopsida</taxon>
        <taxon>Liliopsida</taxon>
        <taxon>Poales</taxon>
        <taxon>Poaceae</taxon>
        <taxon>BOP clade</taxon>
        <taxon>Oryzoideae</taxon>
        <taxon>Oryzeae</taxon>
        <taxon>Zizaniinae</taxon>
        <taxon>Zizania</taxon>
    </lineage>
</organism>
<feature type="region of interest" description="Disordered" evidence="1">
    <location>
        <begin position="1"/>
        <end position="27"/>
    </location>
</feature>
<proteinExistence type="predicted"/>
<dbReference type="EMBL" id="JAAALK010000109">
    <property type="protein sequence ID" value="KAG8081642.1"/>
    <property type="molecule type" value="Genomic_DNA"/>
</dbReference>
<keyword evidence="3" id="KW-1185">Reference proteome</keyword>
<reference evidence="2" key="1">
    <citation type="journal article" date="2021" name="bioRxiv">
        <title>Whole Genome Assembly and Annotation of Northern Wild Rice, Zizania palustris L., Supports a Whole Genome Duplication in the Zizania Genus.</title>
        <authorList>
            <person name="Haas M."/>
            <person name="Kono T."/>
            <person name="Macchietto M."/>
            <person name="Millas R."/>
            <person name="McGilp L."/>
            <person name="Shao M."/>
            <person name="Duquette J."/>
            <person name="Hirsch C.N."/>
            <person name="Kimball J."/>
        </authorList>
    </citation>
    <scope>NUCLEOTIDE SEQUENCE</scope>
    <source>
        <tissue evidence="2">Fresh leaf tissue</tissue>
    </source>
</reference>
<comment type="caution">
    <text evidence="2">The sequence shown here is derived from an EMBL/GenBank/DDBJ whole genome shotgun (WGS) entry which is preliminary data.</text>
</comment>
<evidence type="ECO:0000313" key="3">
    <source>
        <dbReference type="Proteomes" id="UP000729402"/>
    </source>
</evidence>
<gene>
    <name evidence="2" type="ORF">GUJ93_ZPchr1136g16427</name>
</gene>
<name>A0A8J5T7D4_ZIZPA</name>
<accession>A0A8J5T7D4</accession>